<protein>
    <submittedName>
        <fullName evidence="2">SAM-dependent methyltransferase</fullName>
        <ecNumber evidence="2">2.1.1.-</ecNumber>
    </submittedName>
</protein>
<dbReference type="InterPro" id="IPR006764">
    <property type="entry name" value="SAM_dep_MeTrfase_SAV2177_type"/>
</dbReference>
<dbReference type="EMBL" id="JBHTGP010000012">
    <property type="protein sequence ID" value="MFD0687298.1"/>
    <property type="molecule type" value="Genomic_DNA"/>
</dbReference>
<sequence>MPGGEQESAPRGIDTTTPHIARIYDYWLGGKDNFAADRAAAERVMAATPTIKPGVTANRAFLRRAVRTLARQGVTQFLDIGTGIPTANNTHMVAQAEDPGSRVVYVDNDPIVLVHARALLAGVTAPTSFVDADLRDTGRILDEAARLLDLGRPVALLLIAVLHCVPDDEDPRAIVRTLMDALAPGSFLAVTHPGVDQMPEQMAAAEDALTKAMGFKVTFRTREGVTAFFSGLDLLDPGVVPVQDWRPDDGDAPPSATTGMWGGVARKP</sequence>
<dbReference type="GO" id="GO:0032259">
    <property type="term" value="P:methylation"/>
    <property type="evidence" value="ECO:0007669"/>
    <property type="project" value="UniProtKB-KW"/>
</dbReference>
<dbReference type="RefSeq" id="WP_131758186.1">
    <property type="nucleotide sequence ID" value="NZ_CAACUY010000046.1"/>
</dbReference>
<dbReference type="Pfam" id="PF04672">
    <property type="entry name" value="Methyltransf_19"/>
    <property type="match status" value="1"/>
</dbReference>
<dbReference type="EC" id="2.1.1.-" evidence="2"/>
<name>A0ABW2XPC2_9ACTN</name>
<gene>
    <name evidence="2" type="ORF">ACFQZM_22565</name>
</gene>
<keyword evidence="2" id="KW-0489">Methyltransferase</keyword>
<dbReference type="Proteomes" id="UP001597063">
    <property type="component" value="Unassembled WGS sequence"/>
</dbReference>
<dbReference type="Gene3D" id="3.40.50.150">
    <property type="entry name" value="Vaccinia Virus protein VP39"/>
    <property type="match status" value="1"/>
</dbReference>
<dbReference type="GO" id="GO:0008168">
    <property type="term" value="F:methyltransferase activity"/>
    <property type="evidence" value="ECO:0007669"/>
    <property type="project" value="UniProtKB-KW"/>
</dbReference>
<organism evidence="2 3">
    <name type="scientific">Actinomadura fibrosa</name>
    <dbReference type="NCBI Taxonomy" id="111802"/>
    <lineage>
        <taxon>Bacteria</taxon>
        <taxon>Bacillati</taxon>
        <taxon>Actinomycetota</taxon>
        <taxon>Actinomycetes</taxon>
        <taxon>Streptosporangiales</taxon>
        <taxon>Thermomonosporaceae</taxon>
        <taxon>Actinomadura</taxon>
    </lineage>
</organism>
<dbReference type="SUPFAM" id="SSF53335">
    <property type="entry name" value="S-adenosyl-L-methionine-dependent methyltransferases"/>
    <property type="match status" value="1"/>
</dbReference>
<evidence type="ECO:0000313" key="2">
    <source>
        <dbReference type="EMBL" id="MFD0687298.1"/>
    </source>
</evidence>
<dbReference type="PIRSF" id="PIRSF017393">
    <property type="entry name" value="MTase_SAV2177"/>
    <property type="match status" value="1"/>
</dbReference>
<reference evidence="3" key="1">
    <citation type="journal article" date="2019" name="Int. J. Syst. Evol. Microbiol.">
        <title>The Global Catalogue of Microorganisms (GCM) 10K type strain sequencing project: providing services to taxonomists for standard genome sequencing and annotation.</title>
        <authorList>
            <consortium name="The Broad Institute Genomics Platform"/>
            <consortium name="The Broad Institute Genome Sequencing Center for Infectious Disease"/>
            <person name="Wu L."/>
            <person name="Ma J."/>
        </authorList>
    </citation>
    <scope>NUCLEOTIDE SEQUENCE [LARGE SCALE GENOMIC DNA]</scope>
    <source>
        <strain evidence="3">JCM 9371</strain>
    </source>
</reference>
<accession>A0ABW2XPC2</accession>
<keyword evidence="3" id="KW-1185">Reference proteome</keyword>
<proteinExistence type="predicted"/>
<dbReference type="InterPro" id="IPR029063">
    <property type="entry name" value="SAM-dependent_MTases_sf"/>
</dbReference>
<feature type="region of interest" description="Disordered" evidence="1">
    <location>
        <begin position="245"/>
        <end position="268"/>
    </location>
</feature>
<evidence type="ECO:0000256" key="1">
    <source>
        <dbReference type="SAM" id="MobiDB-lite"/>
    </source>
</evidence>
<comment type="caution">
    <text evidence="2">The sequence shown here is derived from an EMBL/GenBank/DDBJ whole genome shotgun (WGS) entry which is preliminary data.</text>
</comment>
<keyword evidence="2" id="KW-0808">Transferase</keyword>
<evidence type="ECO:0000313" key="3">
    <source>
        <dbReference type="Proteomes" id="UP001597063"/>
    </source>
</evidence>